<keyword evidence="1" id="KW-0812">Transmembrane</keyword>
<proteinExistence type="predicted"/>
<reference evidence="2 3" key="1">
    <citation type="journal article" date="2019" name="Int. J. Syst. Evol. Microbiol.">
        <title>The Global Catalogue of Microorganisms (GCM) 10K type strain sequencing project: providing services to taxonomists for standard genome sequencing and annotation.</title>
        <authorList>
            <consortium name="The Broad Institute Genomics Platform"/>
            <consortium name="The Broad Institute Genome Sequencing Center for Infectious Disease"/>
            <person name="Wu L."/>
            <person name="Ma J."/>
        </authorList>
    </citation>
    <scope>NUCLEOTIDE SEQUENCE [LARGE SCALE GENOMIC DNA]</scope>
    <source>
        <strain evidence="2 3">JCM 17504</strain>
    </source>
</reference>
<dbReference type="RefSeq" id="WP_227773231.1">
    <property type="nucleotide sequence ID" value="NZ_BAABKX010000014.1"/>
</dbReference>
<dbReference type="AlphaFoldDB" id="A0AAV3UKA3"/>
<accession>A0AAV3UKA3</accession>
<feature type="transmembrane region" description="Helical" evidence="1">
    <location>
        <begin position="48"/>
        <end position="66"/>
    </location>
</feature>
<keyword evidence="3" id="KW-1185">Reference proteome</keyword>
<name>A0AAV3UKA3_9EURY</name>
<evidence type="ECO:0000313" key="2">
    <source>
        <dbReference type="EMBL" id="GAA5054777.1"/>
    </source>
</evidence>
<dbReference type="Proteomes" id="UP001501729">
    <property type="component" value="Unassembled WGS sequence"/>
</dbReference>
<evidence type="ECO:0000313" key="3">
    <source>
        <dbReference type="Proteomes" id="UP001501729"/>
    </source>
</evidence>
<protein>
    <submittedName>
        <fullName evidence="2">Uncharacterized protein</fullName>
    </submittedName>
</protein>
<dbReference type="GeneID" id="68613416"/>
<feature type="transmembrane region" description="Helical" evidence="1">
    <location>
        <begin position="20"/>
        <end position="36"/>
    </location>
</feature>
<sequence>MDRRTTDKRTNETTESRRNTHILTVLGVCWLAFLGYSELYGGGANVDLVAMTLGAGLMIAGAIQFLRTTDSVEPKEQG</sequence>
<gene>
    <name evidence="2" type="ORF">GCM10025751_33710</name>
</gene>
<comment type="caution">
    <text evidence="2">The sequence shown here is derived from an EMBL/GenBank/DDBJ whole genome shotgun (WGS) entry which is preliminary data.</text>
</comment>
<keyword evidence="1" id="KW-1133">Transmembrane helix</keyword>
<keyword evidence="1" id="KW-0472">Membrane</keyword>
<organism evidence="2 3">
    <name type="scientific">Haladaptatus pallidirubidus</name>
    <dbReference type="NCBI Taxonomy" id="1008152"/>
    <lineage>
        <taxon>Archaea</taxon>
        <taxon>Methanobacteriati</taxon>
        <taxon>Methanobacteriota</taxon>
        <taxon>Stenosarchaea group</taxon>
        <taxon>Halobacteria</taxon>
        <taxon>Halobacteriales</taxon>
        <taxon>Haladaptataceae</taxon>
        <taxon>Haladaptatus</taxon>
    </lineage>
</organism>
<evidence type="ECO:0000256" key="1">
    <source>
        <dbReference type="SAM" id="Phobius"/>
    </source>
</evidence>
<dbReference type="EMBL" id="BAABKX010000014">
    <property type="protein sequence ID" value="GAA5054777.1"/>
    <property type="molecule type" value="Genomic_DNA"/>
</dbReference>